<name>A0A087GSE2_ARAAL</name>
<sequence>MKEAPCFAFGSGQAGPSMCTGCVLYQFLGVSNPTENVRFARSVVCWFSVVKI</sequence>
<keyword evidence="2" id="KW-1185">Reference proteome</keyword>
<reference evidence="2" key="1">
    <citation type="journal article" date="2015" name="Nat. Plants">
        <title>Genome expansion of Arabis alpina linked with retrotransposition and reduced symmetric DNA methylation.</title>
        <authorList>
            <person name="Willing E.M."/>
            <person name="Rawat V."/>
            <person name="Mandakova T."/>
            <person name="Maumus F."/>
            <person name="James G.V."/>
            <person name="Nordstroem K.J."/>
            <person name="Becker C."/>
            <person name="Warthmann N."/>
            <person name="Chica C."/>
            <person name="Szarzynska B."/>
            <person name="Zytnicki M."/>
            <person name="Albani M.C."/>
            <person name="Kiefer C."/>
            <person name="Bergonzi S."/>
            <person name="Castaings L."/>
            <person name="Mateos J.L."/>
            <person name="Berns M.C."/>
            <person name="Bujdoso N."/>
            <person name="Piofczyk T."/>
            <person name="de Lorenzo L."/>
            <person name="Barrero-Sicilia C."/>
            <person name="Mateos I."/>
            <person name="Piednoel M."/>
            <person name="Hagmann J."/>
            <person name="Chen-Min-Tao R."/>
            <person name="Iglesias-Fernandez R."/>
            <person name="Schuster S.C."/>
            <person name="Alonso-Blanco C."/>
            <person name="Roudier F."/>
            <person name="Carbonero P."/>
            <person name="Paz-Ares J."/>
            <person name="Davis S.J."/>
            <person name="Pecinka A."/>
            <person name="Quesneville H."/>
            <person name="Colot V."/>
            <person name="Lysak M.A."/>
            <person name="Weigel D."/>
            <person name="Coupland G."/>
            <person name="Schneeberger K."/>
        </authorList>
    </citation>
    <scope>NUCLEOTIDE SEQUENCE [LARGE SCALE GENOMIC DNA]</scope>
    <source>
        <strain evidence="2">cv. Pajares</strain>
    </source>
</reference>
<dbReference type="Proteomes" id="UP000029120">
    <property type="component" value="Chromosome 6"/>
</dbReference>
<dbReference type="Gramene" id="KFK32794">
    <property type="protein sequence ID" value="KFK32794"/>
    <property type="gene ID" value="AALP_AA6G289200"/>
</dbReference>
<dbReference type="EMBL" id="CM002874">
    <property type="protein sequence ID" value="KFK32794.1"/>
    <property type="molecule type" value="Genomic_DNA"/>
</dbReference>
<organism evidence="1 2">
    <name type="scientific">Arabis alpina</name>
    <name type="common">Alpine rock-cress</name>
    <dbReference type="NCBI Taxonomy" id="50452"/>
    <lineage>
        <taxon>Eukaryota</taxon>
        <taxon>Viridiplantae</taxon>
        <taxon>Streptophyta</taxon>
        <taxon>Embryophyta</taxon>
        <taxon>Tracheophyta</taxon>
        <taxon>Spermatophyta</taxon>
        <taxon>Magnoliopsida</taxon>
        <taxon>eudicotyledons</taxon>
        <taxon>Gunneridae</taxon>
        <taxon>Pentapetalae</taxon>
        <taxon>rosids</taxon>
        <taxon>malvids</taxon>
        <taxon>Brassicales</taxon>
        <taxon>Brassicaceae</taxon>
        <taxon>Arabideae</taxon>
        <taxon>Arabis</taxon>
    </lineage>
</organism>
<dbReference type="AlphaFoldDB" id="A0A087GSE2"/>
<protein>
    <submittedName>
        <fullName evidence="1">Uncharacterized protein</fullName>
    </submittedName>
</protein>
<proteinExistence type="predicted"/>
<accession>A0A087GSE2</accession>
<evidence type="ECO:0000313" key="2">
    <source>
        <dbReference type="Proteomes" id="UP000029120"/>
    </source>
</evidence>
<evidence type="ECO:0000313" key="1">
    <source>
        <dbReference type="EMBL" id="KFK32794.1"/>
    </source>
</evidence>
<gene>
    <name evidence="1" type="ordered locus">AALP_Aa6g289200</name>
</gene>